<evidence type="ECO:0000256" key="2">
    <source>
        <dbReference type="ARBA" id="ARBA00006472"/>
    </source>
</evidence>
<evidence type="ECO:0000256" key="1">
    <source>
        <dbReference type="ARBA" id="ARBA00001554"/>
    </source>
</evidence>
<accession>A0A6M9PBZ7</accession>
<evidence type="ECO:0000313" key="5">
    <source>
        <dbReference type="EMBL" id="QKM60230.1"/>
    </source>
</evidence>
<keyword evidence="3 4" id="KW-0456">Lyase</keyword>
<organism evidence="5 6">
    <name type="scientific">Polynucleobacter arcticus</name>
    <dbReference type="NCBI Taxonomy" id="1743165"/>
    <lineage>
        <taxon>Bacteria</taxon>
        <taxon>Pseudomonadati</taxon>
        <taxon>Pseudomonadota</taxon>
        <taxon>Betaproteobacteria</taxon>
        <taxon>Burkholderiales</taxon>
        <taxon>Burkholderiaceae</taxon>
        <taxon>Polynucleobacter</taxon>
    </lineage>
</organism>
<dbReference type="EC" id="4.2.1.96" evidence="4"/>
<evidence type="ECO:0000313" key="6">
    <source>
        <dbReference type="Proteomes" id="UP000501090"/>
    </source>
</evidence>
<dbReference type="PANTHER" id="PTHR12599:SF0">
    <property type="entry name" value="PTERIN-4-ALPHA-CARBINOLAMINE DEHYDRATASE"/>
    <property type="match status" value="1"/>
</dbReference>
<dbReference type="Gene3D" id="3.30.1360.20">
    <property type="entry name" value="Transcriptional coactivator/pterin dehydratase"/>
    <property type="match status" value="1"/>
</dbReference>
<keyword evidence="6" id="KW-1185">Reference proteome</keyword>
<dbReference type="PANTHER" id="PTHR12599">
    <property type="entry name" value="PTERIN-4-ALPHA-CARBINOLAMINE DEHYDRATASE"/>
    <property type="match status" value="1"/>
</dbReference>
<gene>
    <name evidence="5" type="ORF">DN92_03755</name>
</gene>
<comment type="catalytic activity">
    <reaction evidence="1 4">
        <text>(4aS,6R)-4a-hydroxy-L-erythro-5,6,7,8-tetrahydrobiopterin = (6R)-L-erythro-6,7-dihydrobiopterin + H2O</text>
        <dbReference type="Rhea" id="RHEA:11920"/>
        <dbReference type="ChEBI" id="CHEBI:15377"/>
        <dbReference type="ChEBI" id="CHEBI:15642"/>
        <dbReference type="ChEBI" id="CHEBI:43120"/>
        <dbReference type="EC" id="4.2.1.96"/>
    </reaction>
</comment>
<dbReference type="InterPro" id="IPR036428">
    <property type="entry name" value="PCD_sf"/>
</dbReference>
<dbReference type="Proteomes" id="UP000501090">
    <property type="component" value="Chromosome"/>
</dbReference>
<dbReference type="Pfam" id="PF01329">
    <property type="entry name" value="Pterin_4a"/>
    <property type="match status" value="1"/>
</dbReference>
<reference evidence="5 6" key="1">
    <citation type="submission" date="2018-04" db="EMBL/GenBank/DDBJ databases">
        <title>Polynucleobacter sp. UK-Long2-W17 genome.</title>
        <authorList>
            <person name="Hahn M.W."/>
        </authorList>
    </citation>
    <scope>NUCLEOTIDE SEQUENCE [LARGE SCALE GENOMIC DNA]</scope>
    <source>
        <strain evidence="5 6">UK-Long2-W17</strain>
    </source>
</reference>
<evidence type="ECO:0000256" key="4">
    <source>
        <dbReference type="HAMAP-Rule" id="MF_00434"/>
    </source>
</evidence>
<evidence type="ECO:0000256" key="3">
    <source>
        <dbReference type="ARBA" id="ARBA00023239"/>
    </source>
</evidence>
<dbReference type="GO" id="GO:0006729">
    <property type="term" value="P:tetrahydrobiopterin biosynthetic process"/>
    <property type="evidence" value="ECO:0007669"/>
    <property type="project" value="InterPro"/>
</dbReference>
<dbReference type="KEGG" id="pard:DN92_03755"/>
<sequence>MIKPNLLANDFDFAKTLPEWQVNQSNPALVRVFEFKDFKSAFQFMTLCADFAEELGHHPDWSNSWNKVSVSLSTHSMKALTELDTTMASAMDQFALQIAGQ</sequence>
<proteinExistence type="inferred from homology"/>
<dbReference type="HAMAP" id="MF_00434">
    <property type="entry name" value="Pterin_4_alpha"/>
    <property type="match status" value="1"/>
</dbReference>
<dbReference type="SUPFAM" id="SSF55248">
    <property type="entry name" value="PCD-like"/>
    <property type="match status" value="1"/>
</dbReference>
<name>A0A6M9PBZ7_9BURK</name>
<dbReference type="AlphaFoldDB" id="A0A6M9PBZ7"/>
<dbReference type="InterPro" id="IPR001533">
    <property type="entry name" value="Pterin_deHydtase"/>
</dbReference>
<comment type="similarity">
    <text evidence="2 4">Belongs to the pterin-4-alpha-carbinolamine dehydratase family.</text>
</comment>
<dbReference type="RefSeq" id="WP_173959999.1">
    <property type="nucleotide sequence ID" value="NZ_CBCSCC010000003.1"/>
</dbReference>
<protein>
    <recommendedName>
        <fullName evidence="4">Putative pterin-4-alpha-carbinolamine dehydratase</fullName>
        <shortName evidence="4">PHS</shortName>
        <ecNumber evidence="4">4.2.1.96</ecNumber>
    </recommendedName>
    <alternativeName>
        <fullName evidence="4">4-alpha-hydroxy-tetrahydropterin dehydratase</fullName>
    </alternativeName>
    <alternativeName>
        <fullName evidence="4">Pterin carbinolamine dehydratase</fullName>
        <shortName evidence="4">PCD</shortName>
    </alternativeName>
</protein>
<dbReference type="GO" id="GO:0008124">
    <property type="term" value="F:4-alpha-hydroxytetrahydrobiopterin dehydratase activity"/>
    <property type="evidence" value="ECO:0007669"/>
    <property type="project" value="UniProtKB-UniRule"/>
</dbReference>
<dbReference type="EMBL" id="CP028940">
    <property type="protein sequence ID" value="QKM60230.1"/>
    <property type="molecule type" value="Genomic_DNA"/>
</dbReference>